<evidence type="ECO:0000259" key="6">
    <source>
        <dbReference type="PROSITE" id="PS50111"/>
    </source>
</evidence>
<dbReference type="PANTHER" id="PTHR32089">
    <property type="entry name" value="METHYL-ACCEPTING CHEMOTAXIS PROTEIN MCPB"/>
    <property type="match status" value="1"/>
</dbReference>
<organism evidence="9 10">
    <name type="scientific">Clostridium drakei</name>
    <dbReference type="NCBI Taxonomy" id="332101"/>
    <lineage>
        <taxon>Bacteria</taxon>
        <taxon>Bacillati</taxon>
        <taxon>Bacillota</taxon>
        <taxon>Clostridia</taxon>
        <taxon>Eubacteriales</taxon>
        <taxon>Clostridiaceae</taxon>
        <taxon>Clostridium</taxon>
    </lineage>
</organism>
<name>A0A2U8DQJ8_9CLOT</name>
<dbReference type="Pfam" id="PF12729">
    <property type="entry name" value="4HB_MCP_1"/>
    <property type="match status" value="1"/>
</dbReference>
<evidence type="ECO:0000259" key="8">
    <source>
        <dbReference type="PROSITE" id="PS50885"/>
    </source>
</evidence>
<dbReference type="PROSITE" id="PS50192">
    <property type="entry name" value="T_SNARE"/>
    <property type="match status" value="1"/>
</dbReference>
<keyword evidence="2" id="KW-0472">Membrane</keyword>
<accession>A0A2U8DQJ8</accession>
<feature type="domain" description="HAMP" evidence="8">
    <location>
        <begin position="226"/>
        <end position="264"/>
    </location>
</feature>
<evidence type="ECO:0000313" key="9">
    <source>
        <dbReference type="EMBL" id="AWI04715.1"/>
    </source>
</evidence>
<dbReference type="Gene3D" id="1.10.287.950">
    <property type="entry name" value="Methyl-accepting chemotaxis protein"/>
    <property type="match status" value="1"/>
</dbReference>
<dbReference type="SUPFAM" id="SSF58104">
    <property type="entry name" value="Methyl-accepting chemotaxis protein (MCP) signaling domain"/>
    <property type="match status" value="1"/>
</dbReference>
<sequence>MKLFSNLKMKQKLLSGFLFAALFVLVAGIIGGVGMKKINAVSNELYNSDMKTLQALNEFDTNTLHLRLEIINLVESRDASKAQDTINTSNTLKNRNNELLSSYKKSNLTPEEKSLVDELDTELTDWRNVCNNILNLMSQGKYDEAANLNKKASSYREKLTTTIEKLVSITVKRADNRNTSSYITYKSSLLIIISVTLISFIISTLLGIKITNSALKEINKIFKFSEDVSNGILNRSIELTSKDEIGIIAEKFNIAGESIKTLVKQIMQSTDHMNASSQELSATTEEISSMMSSVNESTNQIAKGSQNLSSVTEEISASTQEIDENISKLSLKANEAANSSAEIKKRAINIKEKASSSIEEGKTIYDEKRKNIIKAIEAGKIVSEVKTMSASIASISEQTNLLALNAAIEAARAGEQGKGFAVVAEEVRKLSEESSKSVKSISQMVIAVESAFNNISKSGNEILDYIANVVTPNYQLLMDIGIQYEKDAEFINDMSNGINNSLNQIKEVVSQVNTAIEDAASTAEQSAAGSEEIIASVNEVTKAIEDISLSSQSQAELSQKISQVVNKFTI</sequence>
<keyword evidence="3 5" id="KW-0807">Transducer</keyword>
<evidence type="ECO:0000256" key="5">
    <source>
        <dbReference type="PROSITE-ProRule" id="PRU00284"/>
    </source>
</evidence>
<dbReference type="SMART" id="SM00283">
    <property type="entry name" value="MA"/>
    <property type="match status" value="1"/>
</dbReference>
<evidence type="ECO:0000256" key="3">
    <source>
        <dbReference type="ARBA" id="ARBA00023224"/>
    </source>
</evidence>
<dbReference type="Proteomes" id="UP000244910">
    <property type="component" value="Chromosome"/>
</dbReference>
<dbReference type="PROSITE" id="PS50885">
    <property type="entry name" value="HAMP"/>
    <property type="match status" value="1"/>
</dbReference>
<proteinExistence type="inferred from homology"/>
<dbReference type="Gene3D" id="6.10.340.10">
    <property type="match status" value="1"/>
</dbReference>
<evidence type="ECO:0000256" key="2">
    <source>
        <dbReference type="ARBA" id="ARBA00022519"/>
    </source>
</evidence>
<comment type="subcellular location">
    <subcellularLocation>
        <location evidence="1">Cell inner membrane</location>
        <topology evidence="1">Multi-pass membrane protein</topology>
    </subcellularLocation>
</comment>
<dbReference type="Pfam" id="PF00015">
    <property type="entry name" value="MCPsignal"/>
    <property type="match status" value="1"/>
</dbReference>
<gene>
    <name evidence="9" type="ORF">B9W14_09510</name>
</gene>
<reference evidence="10" key="1">
    <citation type="submission" date="2017-04" db="EMBL/GenBank/DDBJ databases">
        <authorList>
            <person name="Song Y."/>
            <person name="Cho B.-K."/>
        </authorList>
    </citation>
    <scope>NUCLEOTIDE SEQUENCE [LARGE SCALE GENOMIC DNA]</scope>
    <source>
        <strain evidence="10">SL1</strain>
    </source>
</reference>
<dbReference type="InterPro" id="IPR003660">
    <property type="entry name" value="HAMP_dom"/>
</dbReference>
<dbReference type="CDD" id="cd06225">
    <property type="entry name" value="HAMP"/>
    <property type="match status" value="1"/>
</dbReference>
<dbReference type="PROSITE" id="PS50111">
    <property type="entry name" value="CHEMOTAXIS_TRANSDUC_2"/>
    <property type="match status" value="1"/>
</dbReference>
<dbReference type="OrthoDB" id="1887545at2"/>
<dbReference type="GO" id="GO:0007165">
    <property type="term" value="P:signal transduction"/>
    <property type="evidence" value="ECO:0007669"/>
    <property type="project" value="UniProtKB-KW"/>
</dbReference>
<evidence type="ECO:0000256" key="4">
    <source>
        <dbReference type="ARBA" id="ARBA00029447"/>
    </source>
</evidence>
<evidence type="ECO:0000259" key="7">
    <source>
        <dbReference type="PROSITE" id="PS50192"/>
    </source>
</evidence>
<dbReference type="PANTHER" id="PTHR32089:SF112">
    <property type="entry name" value="LYSOZYME-LIKE PROTEIN-RELATED"/>
    <property type="match status" value="1"/>
</dbReference>
<dbReference type="InterPro" id="IPR000727">
    <property type="entry name" value="T_SNARE_dom"/>
</dbReference>
<protein>
    <submittedName>
        <fullName evidence="9">Methyl-accepting chemotaxis protein</fullName>
    </submittedName>
</protein>
<dbReference type="KEGG" id="cdrk:B9W14_09510"/>
<evidence type="ECO:0000313" key="10">
    <source>
        <dbReference type="Proteomes" id="UP000244910"/>
    </source>
</evidence>
<dbReference type="AlphaFoldDB" id="A0A2U8DQJ8"/>
<keyword evidence="2" id="KW-1003">Cell membrane</keyword>
<dbReference type="InterPro" id="IPR004089">
    <property type="entry name" value="MCPsignal_dom"/>
</dbReference>
<keyword evidence="10" id="KW-1185">Reference proteome</keyword>
<feature type="domain" description="T-SNARE coiled-coil homology" evidence="7">
    <location>
        <begin position="453"/>
        <end position="515"/>
    </location>
</feature>
<dbReference type="RefSeq" id="WP_032079425.1">
    <property type="nucleotide sequence ID" value="NZ_CP020953.1"/>
</dbReference>
<dbReference type="EMBL" id="CP020953">
    <property type="protein sequence ID" value="AWI04715.1"/>
    <property type="molecule type" value="Genomic_DNA"/>
</dbReference>
<keyword evidence="2" id="KW-0997">Cell inner membrane</keyword>
<evidence type="ECO:0000256" key="1">
    <source>
        <dbReference type="ARBA" id="ARBA00004429"/>
    </source>
</evidence>
<dbReference type="GO" id="GO:0005886">
    <property type="term" value="C:plasma membrane"/>
    <property type="evidence" value="ECO:0007669"/>
    <property type="project" value="UniProtKB-SubCell"/>
</dbReference>
<feature type="domain" description="Methyl-accepting transducer" evidence="6">
    <location>
        <begin position="283"/>
        <end position="541"/>
    </location>
</feature>
<dbReference type="InterPro" id="IPR024478">
    <property type="entry name" value="HlyB_4HB_MCP"/>
</dbReference>
<comment type="similarity">
    <text evidence="4">Belongs to the methyl-accepting chemotaxis (MCP) protein family.</text>
</comment>